<evidence type="ECO:0000256" key="2">
    <source>
        <dbReference type="SAM" id="SignalP"/>
    </source>
</evidence>
<feature type="signal peptide" evidence="2">
    <location>
        <begin position="1"/>
        <end position="19"/>
    </location>
</feature>
<name>A0A2Y9C3T6_9RHOB</name>
<keyword evidence="1" id="KW-1133">Transmembrane helix</keyword>
<dbReference type="Proteomes" id="UP000245839">
    <property type="component" value="Unassembled WGS sequence"/>
</dbReference>
<organism evidence="4 6">
    <name type="scientific">Jannaschia seohaensis</name>
    <dbReference type="NCBI Taxonomy" id="475081"/>
    <lineage>
        <taxon>Bacteria</taxon>
        <taxon>Pseudomonadati</taxon>
        <taxon>Pseudomonadota</taxon>
        <taxon>Alphaproteobacteria</taxon>
        <taxon>Rhodobacterales</taxon>
        <taxon>Roseobacteraceae</taxon>
        <taxon>Jannaschia</taxon>
    </lineage>
</organism>
<evidence type="ECO:0000313" key="6">
    <source>
        <dbReference type="Proteomes" id="UP000251571"/>
    </source>
</evidence>
<keyword evidence="1" id="KW-0472">Membrane</keyword>
<feature type="chain" id="PRO_5036059082" evidence="2">
    <location>
        <begin position="20"/>
        <end position="187"/>
    </location>
</feature>
<dbReference type="EMBL" id="QGDJ01000001">
    <property type="protein sequence ID" value="PWJ22095.1"/>
    <property type="molecule type" value="Genomic_DNA"/>
</dbReference>
<keyword evidence="2" id="KW-0732">Signal</keyword>
<accession>A0A2Y9C3T6</accession>
<reference evidence="3 5" key="2">
    <citation type="submission" date="2018-03" db="EMBL/GenBank/DDBJ databases">
        <title>Genomic Encyclopedia of Archaeal and Bacterial Type Strains, Phase II (KMG-II): from individual species to whole genera.</title>
        <authorList>
            <person name="Goeker M."/>
        </authorList>
    </citation>
    <scope>NUCLEOTIDE SEQUENCE [LARGE SCALE GENOMIC DNA]</scope>
    <source>
        <strain evidence="3 5">DSM 25227</strain>
    </source>
</reference>
<evidence type="ECO:0000256" key="1">
    <source>
        <dbReference type="SAM" id="Phobius"/>
    </source>
</evidence>
<keyword evidence="1" id="KW-0812">Transmembrane</keyword>
<dbReference type="NCBIfam" id="TIGR03370">
    <property type="entry name" value="VPLPA-CTERM"/>
    <property type="match status" value="1"/>
</dbReference>
<dbReference type="Proteomes" id="UP000251571">
    <property type="component" value="Unassembled WGS sequence"/>
</dbReference>
<gene>
    <name evidence="3" type="ORF">BCF38_101504</name>
    <name evidence="4" type="ORF">SAMN05421539_101504</name>
</gene>
<keyword evidence="5" id="KW-1185">Reference proteome</keyword>
<dbReference type="AlphaFoldDB" id="A0A2Y9C3T6"/>
<reference evidence="4 6" key="1">
    <citation type="submission" date="2016-10" db="EMBL/GenBank/DDBJ databases">
        <authorList>
            <person name="Cai Z."/>
        </authorList>
    </citation>
    <scope>NUCLEOTIDE SEQUENCE [LARGE SCALE GENOMIC DNA]</scope>
    <source>
        <strain evidence="4 6">DSM 25227</strain>
    </source>
</reference>
<evidence type="ECO:0000313" key="5">
    <source>
        <dbReference type="Proteomes" id="UP000245839"/>
    </source>
</evidence>
<dbReference type="RefSeq" id="WP_245947163.1">
    <property type="nucleotide sequence ID" value="NZ_QGDJ01000001.1"/>
</dbReference>
<dbReference type="InterPro" id="IPR022472">
    <property type="entry name" value="VPLPA-CTERM"/>
</dbReference>
<evidence type="ECO:0000313" key="4">
    <source>
        <dbReference type="EMBL" id="SSA38373.1"/>
    </source>
</evidence>
<dbReference type="EMBL" id="UETC01000001">
    <property type="protein sequence ID" value="SSA38373.1"/>
    <property type="molecule type" value="Genomic_DNA"/>
</dbReference>
<evidence type="ECO:0000313" key="3">
    <source>
        <dbReference type="EMBL" id="PWJ22095.1"/>
    </source>
</evidence>
<sequence>MRSLLAAAALFALSGAANATTMEMSLVEDGANVTFSFAGTIDTTDFLASGRASAGNEFFANPSAADIGSTAGPFERFNIAIFGPAFGTGGTTSILGVGFGDSFLIDGSNDSIVLTESYVSGASLSGGALLTGQSLASLGASEGEYVYTFGNNTATLNVSIALVPLPAGAVLLMGALGGLTLLRRRKG</sequence>
<proteinExistence type="predicted"/>
<protein>
    <submittedName>
        <fullName evidence="3">Putative secreted protein</fullName>
    </submittedName>
    <submittedName>
        <fullName evidence="4">VPLPA-CTERM protein sorting domain-containing protein</fullName>
    </submittedName>
</protein>
<feature type="transmembrane region" description="Helical" evidence="1">
    <location>
        <begin position="161"/>
        <end position="182"/>
    </location>
</feature>